<dbReference type="AlphaFoldDB" id="A0A2M7TJP3"/>
<feature type="domain" description="ATP synthase epsilon subunit C-terminal" evidence="11">
    <location>
        <begin position="87"/>
        <end position="130"/>
    </location>
</feature>
<accession>A0A2M7TJP3</accession>
<evidence type="ECO:0000256" key="8">
    <source>
        <dbReference type="HAMAP-Rule" id="MF_00530"/>
    </source>
</evidence>
<dbReference type="CDD" id="cd12152">
    <property type="entry name" value="F1-ATPase_delta"/>
    <property type="match status" value="1"/>
</dbReference>
<dbReference type="InterPro" id="IPR036771">
    <property type="entry name" value="ATPsynth_dsu/esu_N"/>
</dbReference>
<dbReference type="GO" id="GO:0005886">
    <property type="term" value="C:plasma membrane"/>
    <property type="evidence" value="ECO:0007669"/>
    <property type="project" value="UniProtKB-SubCell"/>
</dbReference>
<evidence type="ECO:0000256" key="3">
    <source>
        <dbReference type="ARBA" id="ARBA00022448"/>
    </source>
</evidence>
<keyword evidence="3 8" id="KW-0813">Transport</keyword>
<keyword evidence="10" id="KW-0175">Coiled coil</keyword>
<dbReference type="Gene3D" id="1.20.5.440">
    <property type="entry name" value="ATP synthase delta/epsilon subunit, C-terminal domain"/>
    <property type="match status" value="1"/>
</dbReference>
<dbReference type="Pfam" id="PF00401">
    <property type="entry name" value="ATP-synt_DE"/>
    <property type="match status" value="1"/>
</dbReference>
<keyword evidence="8" id="KW-0375">Hydrogen ion transport</keyword>
<keyword evidence="4 8" id="KW-0406">Ion transport</keyword>
<comment type="function">
    <text evidence="8">Produces ATP from ADP in the presence of a proton gradient across the membrane.</text>
</comment>
<dbReference type="InterPro" id="IPR036794">
    <property type="entry name" value="ATP_F1_dsu/esu_C_sf"/>
</dbReference>
<comment type="subcellular location">
    <subcellularLocation>
        <location evidence="1 8">Cell membrane</location>
        <topology evidence="1 8">Peripheral membrane protein</topology>
    </subcellularLocation>
</comment>
<dbReference type="SUPFAM" id="SSF46604">
    <property type="entry name" value="Epsilon subunit of F1F0-ATP synthase C-terminal domain"/>
    <property type="match status" value="1"/>
</dbReference>
<evidence type="ECO:0000256" key="10">
    <source>
        <dbReference type="SAM" id="Coils"/>
    </source>
</evidence>
<evidence type="ECO:0000256" key="5">
    <source>
        <dbReference type="ARBA" id="ARBA00023136"/>
    </source>
</evidence>
<evidence type="ECO:0000259" key="12">
    <source>
        <dbReference type="Pfam" id="PF02823"/>
    </source>
</evidence>
<keyword evidence="6 8" id="KW-0139">CF(1)</keyword>
<evidence type="ECO:0000313" key="14">
    <source>
        <dbReference type="Proteomes" id="UP000228920"/>
    </source>
</evidence>
<keyword evidence="8" id="KW-1003">Cell membrane</keyword>
<gene>
    <name evidence="8 13" type="primary">atpC</name>
    <name evidence="13" type="ORF">COY32_02950</name>
</gene>
<dbReference type="InterPro" id="IPR020547">
    <property type="entry name" value="ATP_synth_F1_esu_C"/>
</dbReference>
<dbReference type="NCBIfam" id="TIGR01216">
    <property type="entry name" value="ATP_synt_epsi"/>
    <property type="match status" value="1"/>
</dbReference>
<keyword evidence="7 8" id="KW-0066">ATP synthesis</keyword>
<name>A0A2M7TJP3_UNCKA</name>
<feature type="domain" description="ATP synthase F1 complex delta/epsilon subunit N-terminal" evidence="12">
    <location>
        <begin position="2"/>
        <end position="83"/>
    </location>
</feature>
<organism evidence="13 14">
    <name type="scientific">candidate division WWE3 bacterium CG_4_10_14_0_2_um_filter_41_14</name>
    <dbReference type="NCBI Taxonomy" id="1975072"/>
    <lineage>
        <taxon>Bacteria</taxon>
        <taxon>Katanobacteria</taxon>
    </lineage>
</organism>
<keyword evidence="5 8" id="KW-0472">Membrane</keyword>
<dbReference type="GO" id="GO:0005524">
    <property type="term" value="F:ATP binding"/>
    <property type="evidence" value="ECO:0007669"/>
    <property type="project" value="UniProtKB-UniRule"/>
</dbReference>
<dbReference type="HAMAP" id="MF_00530">
    <property type="entry name" value="ATP_synth_epsil_bac"/>
    <property type="match status" value="1"/>
</dbReference>
<dbReference type="Pfam" id="PF02823">
    <property type="entry name" value="ATP-synt_DE_N"/>
    <property type="match status" value="1"/>
</dbReference>
<dbReference type="EMBL" id="PFNL01000085">
    <property type="protein sequence ID" value="PIZ46708.1"/>
    <property type="molecule type" value="Genomic_DNA"/>
</dbReference>
<dbReference type="PANTHER" id="PTHR13822">
    <property type="entry name" value="ATP SYNTHASE DELTA/EPSILON CHAIN"/>
    <property type="match status" value="1"/>
</dbReference>
<proteinExistence type="inferred from homology"/>
<dbReference type="PANTHER" id="PTHR13822:SF10">
    <property type="entry name" value="ATP SYNTHASE EPSILON CHAIN, CHLOROPLASTIC"/>
    <property type="match status" value="1"/>
</dbReference>
<dbReference type="Proteomes" id="UP000228920">
    <property type="component" value="Unassembled WGS sequence"/>
</dbReference>
<reference evidence="14" key="1">
    <citation type="submission" date="2017-09" db="EMBL/GenBank/DDBJ databases">
        <title>Depth-based differentiation of microbial function through sediment-hosted aquifers and enrichment of novel symbionts in the deep terrestrial subsurface.</title>
        <authorList>
            <person name="Probst A.J."/>
            <person name="Ladd B."/>
            <person name="Jarett J.K."/>
            <person name="Geller-Mcgrath D.E."/>
            <person name="Sieber C.M.K."/>
            <person name="Emerson J.B."/>
            <person name="Anantharaman K."/>
            <person name="Thomas B.C."/>
            <person name="Malmstrom R."/>
            <person name="Stieglmeier M."/>
            <person name="Klingl A."/>
            <person name="Woyke T."/>
            <person name="Ryan C.M."/>
            <person name="Banfield J.F."/>
        </authorList>
    </citation>
    <scope>NUCLEOTIDE SEQUENCE [LARGE SCALE GENOMIC DNA]</scope>
</reference>
<comment type="similarity">
    <text evidence="2 8 9">Belongs to the ATPase epsilon chain family.</text>
</comment>
<dbReference type="InterPro" id="IPR020546">
    <property type="entry name" value="ATP_synth_F1_dsu/esu_N"/>
</dbReference>
<evidence type="ECO:0000256" key="1">
    <source>
        <dbReference type="ARBA" id="ARBA00004202"/>
    </source>
</evidence>
<sequence>MLHTTITTVERTVFDNENIEQVSIPTVEGVVTILPNHVSLMSPLGMGEVLIVIKGEEKPFVLFVDGGVLQVHADKVEILANMAEEAEELDEAKIEEAKRSAEKLLEENPLDIDMAQVEASLQRELSRLKLVRKFKHL</sequence>
<evidence type="ECO:0000256" key="6">
    <source>
        <dbReference type="ARBA" id="ARBA00023196"/>
    </source>
</evidence>
<dbReference type="SUPFAM" id="SSF51344">
    <property type="entry name" value="Epsilon subunit of F1F0-ATP synthase N-terminal domain"/>
    <property type="match status" value="1"/>
</dbReference>
<evidence type="ECO:0000256" key="7">
    <source>
        <dbReference type="ARBA" id="ARBA00023310"/>
    </source>
</evidence>
<protein>
    <recommendedName>
        <fullName evidence="8">ATP synthase epsilon chain</fullName>
    </recommendedName>
    <alternativeName>
        <fullName evidence="8">ATP synthase F1 sector epsilon subunit</fullName>
    </alternativeName>
    <alternativeName>
        <fullName evidence="8">F-ATPase epsilon subunit</fullName>
    </alternativeName>
</protein>
<dbReference type="GO" id="GO:0046933">
    <property type="term" value="F:proton-transporting ATP synthase activity, rotational mechanism"/>
    <property type="evidence" value="ECO:0007669"/>
    <property type="project" value="UniProtKB-UniRule"/>
</dbReference>
<comment type="caution">
    <text evidence="13">The sequence shown here is derived from an EMBL/GenBank/DDBJ whole genome shotgun (WGS) entry which is preliminary data.</text>
</comment>
<feature type="coiled-coil region" evidence="10">
    <location>
        <begin position="69"/>
        <end position="107"/>
    </location>
</feature>
<evidence type="ECO:0000259" key="11">
    <source>
        <dbReference type="Pfam" id="PF00401"/>
    </source>
</evidence>
<dbReference type="Gene3D" id="2.60.15.10">
    <property type="entry name" value="F0F1 ATP synthase delta/epsilon subunit, N-terminal"/>
    <property type="match status" value="1"/>
</dbReference>
<evidence type="ECO:0000256" key="9">
    <source>
        <dbReference type="RuleBase" id="RU003656"/>
    </source>
</evidence>
<comment type="subunit">
    <text evidence="8 9">F-type ATPases have 2 components, CF(1) - the catalytic core - and CF(0) - the membrane proton channel. CF(1) has five subunits: alpha(3), beta(3), gamma(1), delta(1), epsilon(1). CF(0) has three main subunits: a, b and c.</text>
</comment>
<evidence type="ECO:0000256" key="2">
    <source>
        <dbReference type="ARBA" id="ARBA00005712"/>
    </source>
</evidence>
<evidence type="ECO:0000313" key="13">
    <source>
        <dbReference type="EMBL" id="PIZ46708.1"/>
    </source>
</evidence>
<dbReference type="GO" id="GO:0045259">
    <property type="term" value="C:proton-transporting ATP synthase complex"/>
    <property type="evidence" value="ECO:0007669"/>
    <property type="project" value="UniProtKB-KW"/>
</dbReference>
<dbReference type="InterPro" id="IPR001469">
    <property type="entry name" value="ATP_synth_F1_dsu/esu"/>
</dbReference>
<evidence type="ECO:0000256" key="4">
    <source>
        <dbReference type="ARBA" id="ARBA00023065"/>
    </source>
</evidence>